<feature type="compositionally biased region" description="Low complexity" evidence="1">
    <location>
        <begin position="93"/>
        <end position="120"/>
    </location>
</feature>
<accession>A0A1W5D420</accession>
<evidence type="ECO:0000313" key="2">
    <source>
        <dbReference type="EMBL" id="SLM37863.1"/>
    </source>
</evidence>
<feature type="region of interest" description="Disordered" evidence="1">
    <location>
        <begin position="1"/>
        <end position="52"/>
    </location>
</feature>
<evidence type="ECO:0000313" key="3">
    <source>
        <dbReference type="Proteomes" id="UP000192927"/>
    </source>
</evidence>
<organism evidence="2 3">
    <name type="scientific">Lasallia pustulata</name>
    <dbReference type="NCBI Taxonomy" id="136370"/>
    <lineage>
        <taxon>Eukaryota</taxon>
        <taxon>Fungi</taxon>
        <taxon>Dikarya</taxon>
        <taxon>Ascomycota</taxon>
        <taxon>Pezizomycotina</taxon>
        <taxon>Lecanoromycetes</taxon>
        <taxon>OSLEUM clade</taxon>
        <taxon>Umbilicariomycetidae</taxon>
        <taxon>Umbilicariales</taxon>
        <taxon>Umbilicariaceae</taxon>
        <taxon>Lasallia</taxon>
    </lineage>
</organism>
<feature type="region of interest" description="Disordered" evidence="1">
    <location>
        <begin position="290"/>
        <end position="328"/>
    </location>
</feature>
<protein>
    <submittedName>
        <fullName evidence="2">Uncharacterized protein</fullName>
    </submittedName>
</protein>
<feature type="compositionally biased region" description="Polar residues" evidence="1">
    <location>
        <begin position="43"/>
        <end position="52"/>
    </location>
</feature>
<reference evidence="3" key="1">
    <citation type="submission" date="2017-03" db="EMBL/GenBank/DDBJ databases">
        <authorList>
            <person name="Sharma R."/>
            <person name="Thines M."/>
        </authorList>
    </citation>
    <scope>NUCLEOTIDE SEQUENCE [LARGE SCALE GENOMIC DNA]</scope>
</reference>
<keyword evidence="3" id="KW-1185">Reference proteome</keyword>
<feature type="region of interest" description="Disordered" evidence="1">
    <location>
        <begin position="65"/>
        <end position="128"/>
    </location>
</feature>
<sequence length="369" mass="39329">MSACKSRESLPAELDTAAQGVHDSGEHGRTHIKLRKHGIGIRKSSTSAPTIYSQSLPSEAFISRASGHNTRPDASAADATAGASSPLDDATRAPRAAALRRLNGAAAKSPRPSAAAHSKPVLVRSHSVEMPSSKAAIADAADGLPDRSAEKCQYELPPLEAFAFQEILQSVSSDIRVPIDRIAEICGKSRLSLANEYSSHMPPQAEFTAPSFHRARDSVDAVFRHRLLPVEEATSSHERLWEGSDHENDPSGRPMHDKRHSRAKSASWALLGARPSGQQEPVPRTAAAIAETSQTSQVSSSLECLPNAETRPRPLSPQSSERPASSVDFTAFSSLVPSWLRNPAAHDGPPSPGGREASAKEALNRLLGK</sequence>
<feature type="compositionally biased region" description="Polar residues" evidence="1">
    <location>
        <begin position="291"/>
        <end position="302"/>
    </location>
</feature>
<feature type="compositionally biased region" description="Basic and acidic residues" evidence="1">
    <location>
        <begin position="1"/>
        <end position="10"/>
    </location>
</feature>
<name>A0A1W5D420_9LECA</name>
<feature type="compositionally biased region" description="Basic residues" evidence="1">
    <location>
        <begin position="30"/>
        <end position="40"/>
    </location>
</feature>
<feature type="compositionally biased region" description="Polar residues" evidence="1">
    <location>
        <begin position="316"/>
        <end position="328"/>
    </location>
</feature>
<feature type="region of interest" description="Disordered" evidence="1">
    <location>
        <begin position="234"/>
        <end position="266"/>
    </location>
</feature>
<dbReference type="EMBL" id="FWEW01001957">
    <property type="protein sequence ID" value="SLM37863.1"/>
    <property type="molecule type" value="Genomic_DNA"/>
</dbReference>
<feature type="region of interest" description="Disordered" evidence="1">
    <location>
        <begin position="340"/>
        <end position="369"/>
    </location>
</feature>
<evidence type="ECO:0000256" key="1">
    <source>
        <dbReference type="SAM" id="MobiDB-lite"/>
    </source>
</evidence>
<dbReference type="AlphaFoldDB" id="A0A1W5D420"/>
<feature type="compositionally biased region" description="Basic and acidic residues" evidence="1">
    <location>
        <begin position="234"/>
        <end position="250"/>
    </location>
</feature>
<feature type="compositionally biased region" description="Low complexity" evidence="1">
    <location>
        <begin position="73"/>
        <end position="85"/>
    </location>
</feature>
<dbReference type="Proteomes" id="UP000192927">
    <property type="component" value="Unassembled WGS sequence"/>
</dbReference>
<proteinExistence type="predicted"/>